<dbReference type="InterPro" id="IPR036291">
    <property type="entry name" value="NAD(P)-bd_dom_sf"/>
</dbReference>
<dbReference type="Gene3D" id="3.40.50.720">
    <property type="entry name" value="NAD(P)-binding Rossmann-like Domain"/>
    <property type="match status" value="1"/>
</dbReference>
<accession>A0A264W150</accession>
<dbReference type="PRINTS" id="PR00081">
    <property type="entry name" value="GDHRDH"/>
</dbReference>
<keyword evidence="3" id="KW-1185">Reference proteome</keyword>
<dbReference type="Proteomes" id="UP000217065">
    <property type="component" value="Unassembled WGS sequence"/>
</dbReference>
<dbReference type="AlphaFoldDB" id="A0A264W150"/>
<dbReference type="SUPFAM" id="SSF51735">
    <property type="entry name" value="NAD(P)-binding Rossmann-fold domains"/>
    <property type="match status" value="1"/>
</dbReference>
<evidence type="ECO:0000313" key="3">
    <source>
        <dbReference type="Proteomes" id="UP000217065"/>
    </source>
</evidence>
<dbReference type="PROSITE" id="PS00061">
    <property type="entry name" value="ADH_SHORT"/>
    <property type="match status" value="1"/>
</dbReference>
<comment type="caution">
    <text evidence="2">The sequence shown here is derived from an EMBL/GenBank/DDBJ whole genome shotgun (WGS) entry which is preliminary data.</text>
</comment>
<dbReference type="OrthoDB" id="9808814at2"/>
<feature type="non-terminal residue" evidence="2">
    <location>
        <position position="1"/>
    </location>
</feature>
<proteinExistence type="inferred from homology"/>
<reference evidence="2 3" key="1">
    <citation type="submission" date="2017-07" db="EMBL/GenBank/DDBJ databases">
        <title>Tetzosporium hominis gen.nov. sp.nov.</title>
        <authorList>
            <person name="Tetz G."/>
            <person name="Tetz V."/>
        </authorList>
    </citation>
    <scope>NUCLEOTIDE SEQUENCE [LARGE SCALE GENOMIC DNA]</scope>
    <source>
        <strain evidence="2 3">VT-49</strain>
    </source>
</reference>
<sequence>EEWLKYFEVNVLSAVRLCRAFLPAMLKRNKGRVLNLASEAGIKPLPQMIPYSMTKTALISLSRGLAEMTKGTNVTVNSVL</sequence>
<feature type="non-terminal residue" evidence="2">
    <location>
        <position position="80"/>
    </location>
</feature>
<dbReference type="PANTHER" id="PTHR43943:SF2">
    <property type="entry name" value="DEHYDROGENASE_REDUCTASE 4"/>
    <property type="match status" value="1"/>
</dbReference>
<dbReference type="Pfam" id="PF00106">
    <property type="entry name" value="adh_short"/>
    <property type="match status" value="1"/>
</dbReference>
<name>A0A264W150_9BACL</name>
<dbReference type="RefSeq" id="WP_133079834.1">
    <property type="nucleotide sequence ID" value="NZ_NOKQ01000272.1"/>
</dbReference>
<protein>
    <submittedName>
        <fullName evidence="2">Oxidoreductase</fullName>
    </submittedName>
</protein>
<dbReference type="EMBL" id="NOKQ01000272">
    <property type="protein sequence ID" value="OZS77309.1"/>
    <property type="molecule type" value="Genomic_DNA"/>
</dbReference>
<dbReference type="InterPro" id="IPR020904">
    <property type="entry name" value="Sc_DH/Rdtase_CS"/>
</dbReference>
<dbReference type="CDD" id="cd05233">
    <property type="entry name" value="SDR_c"/>
    <property type="match status" value="1"/>
</dbReference>
<dbReference type="PANTHER" id="PTHR43943">
    <property type="entry name" value="DEHYDROGENASE/REDUCTASE (SDR FAMILY) MEMBER 4"/>
    <property type="match status" value="1"/>
</dbReference>
<dbReference type="InterPro" id="IPR002347">
    <property type="entry name" value="SDR_fam"/>
</dbReference>
<evidence type="ECO:0000313" key="2">
    <source>
        <dbReference type="EMBL" id="OZS77309.1"/>
    </source>
</evidence>
<organism evidence="2 3">
    <name type="scientific">Tetzosporium hominis</name>
    <dbReference type="NCBI Taxonomy" id="2020506"/>
    <lineage>
        <taxon>Bacteria</taxon>
        <taxon>Bacillati</taxon>
        <taxon>Bacillota</taxon>
        <taxon>Bacilli</taxon>
        <taxon>Bacillales</taxon>
        <taxon>Caryophanaceae</taxon>
        <taxon>Tetzosporium</taxon>
    </lineage>
</organism>
<evidence type="ECO:0000256" key="1">
    <source>
        <dbReference type="ARBA" id="ARBA00006484"/>
    </source>
</evidence>
<gene>
    <name evidence="2" type="ORF">CF394_12050</name>
</gene>
<comment type="similarity">
    <text evidence="1">Belongs to the short-chain dehydrogenases/reductases (SDR) family.</text>
</comment>